<keyword evidence="3" id="KW-1185">Reference proteome</keyword>
<gene>
    <name evidence="2" type="ORF">SCHPADRAFT_894988</name>
</gene>
<dbReference type="AlphaFoldDB" id="A0A0H2R6N4"/>
<accession>A0A0H2R6N4</accession>
<feature type="region of interest" description="Disordered" evidence="1">
    <location>
        <begin position="40"/>
        <end position="105"/>
    </location>
</feature>
<feature type="compositionally biased region" description="Basic and acidic residues" evidence="1">
    <location>
        <begin position="66"/>
        <end position="82"/>
    </location>
</feature>
<dbReference type="InParanoid" id="A0A0H2R6N4"/>
<sequence>MCRRGAIWHQDLRWRKKGGEMSGPGVELRIEKTYVFSRPEIRGGSKSQSTDVTGKGRRGINEYDEEKEKEVGESKAERREIKMTTGKQKKLDQRKHKSDPKSTKHEEIRLSWYRGRYHLFSDSYSYGPSFRHNDATPEIHLEMS</sequence>
<evidence type="ECO:0000256" key="1">
    <source>
        <dbReference type="SAM" id="MobiDB-lite"/>
    </source>
</evidence>
<protein>
    <submittedName>
        <fullName evidence="2">Uncharacterized protein</fullName>
    </submittedName>
</protein>
<organism evidence="2 3">
    <name type="scientific">Schizopora paradoxa</name>
    <dbReference type="NCBI Taxonomy" id="27342"/>
    <lineage>
        <taxon>Eukaryota</taxon>
        <taxon>Fungi</taxon>
        <taxon>Dikarya</taxon>
        <taxon>Basidiomycota</taxon>
        <taxon>Agaricomycotina</taxon>
        <taxon>Agaricomycetes</taxon>
        <taxon>Hymenochaetales</taxon>
        <taxon>Schizoporaceae</taxon>
        <taxon>Schizopora</taxon>
    </lineage>
</organism>
<dbReference type="Proteomes" id="UP000053477">
    <property type="component" value="Unassembled WGS sequence"/>
</dbReference>
<dbReference type="EMBL" id="KQ086166">
    <property type="protein sequence ID" value="KLO07012.1"/>
    <property type="molecule type" value="Genomic_DNA"/>
</dbReference>
<evidence type="ECO:0000313" key="2">
    <source>
        <dbReference type="EMBL" id="KLO07012.1"/>
    </source>
</evidence>
<evidence type="ECO:0000313" key="3">
    <source>
        <dbReference type="Proteomes" id="UP000053477"/>
    </source>
</evidence>
<name>A0A0H2R6N4_9AGAM</name>
<proteinExistence type="predicted"/>
<reference evidence="2 3" key="1">
    <citation type="submission" date="2015-04" db="EMBL/GenBank/DDBJ databases">
        <title>Complete genome sequence of Schizopora paradoxa KUC8140, a cosmopolitan wood degrader in East Asia.</title>
        <authorList>
            <consortium name="DOE Joint Genome Institute"/>
            <person name="Min B."/>
            <person name="Park H."/>
            <person name="Jang Y."/>
            <person name="Kim J.-J."/>
            <person name="Kim K.H."/>
            <person name="Pangilinan J."/>
            <person name="Lipzen A."/>
            <person name="Riley R."/>
            <person name="Grigoriev I.V."/>
            <person name="Spatafora J.W."/>
            <person name="Choi I.-G."/>
        </authorList>
    </citation>
    <scope>NUCLEOTIDE SEQUENCE [LARGE SCALE GENOMIC DNA]</scope>
    <source>
        <strain evidence="2 3">KUC8140</strain>
    </source>
</reference>